<evidence type="ECO:0000256" key="1">
    <source>
        <dbReference type="SAM" id="SignalP"/>
    </source>
</evidence>
<dbReference type="Proteomes" id="UP001597557">
    <property type="component" value="Unassembled WGS sequence"/>
</dbReference>
<reference evidence="3" key="1">
    <citation type="journal article" date="2019" name="Int. J. Syst. Evol. Microbiol.">
        <title>The Global Catalogue of Microorganisms (GCM) 10K type strain sequencing project: providing services to taxonomists for standard genome sequencing and annotation.</title>
        <authorList>
            <consortium name="The Broad Institute Genomics Platform"/>
            <consortium name="The Broad Institute Genome Sequencing Center for Infectious Disease"/>
            <person name="Wu L."/>
            <person name="Ma J."/>
        </authorList>
    </citation>
    <scope>NUCLEOTIDE SEQUENCE [LARGE SCALE GENOMIC DNA]</scope>
    <source>
        <strain evidence="3">KCTC 22437</strain>
    </source>
</reference>
<evidence type="ECO:0000313" key="2">
    <source>
        <dbReference type="EMBL" id="MFD2873494.1"/>
    </source>
</evidence>
<comment type="caution">
    <text evidence="2">The sequence shown here is derived from an EMBL/GenBank/DDBJ whole genome shotgun (WGS) entry which is preliminary data.</text>
</comment>
<accession>A0ABW5YDM4</accession>
<keyword evidence="1" id="KW-0732">Signal</keyword>
<dbReference type="Gene3D" id="2.60.40.1930">
    <property type="match status" value="1"/>
</dbReference>
<dbReference type="EMBL" id="JBHUPD010000002">
    <property type="protein sequence ID" value="MFD2873494.1"/>
    <property type="molecule type" value="Genomic_DNA"/>
</dbReference>
<protein>
    <submittedName>
        <fullName evidence="2">Carboxypeptidase-like regulatory domain-containing protein</fullName>
    </submittedName>
</protein>
<evidence type="ECO:0000313" key="3">
    <source>
        <dbReference type="Proteomes" id="UP001597557"/>
    </source>
</evidence>
<sequence length="922" mass="102795">MKNKFRFSVVACLLPCIFLFAFENQSGDPILDRLVNNLQRWADSIPQEKVYLQMDKPYYALGDTIWFKGYVTVGSRHQLSALSGAMYVELINEKDSLLQRLKLPVTTGMVMGDFILKDDYLQGSYRIRAYTQWMRNASEDYFFDHTFSVGDVAGGDIVAKVDFSYHDDKDKKVLTALLNYTNDQGKALGEKDVRYEIWANHRPLWKQTGKTDALGSLRIVIPDDIKQHPEGAYLHTILEGSDKYPVSRDFPIKATLVQSDIQFFPEGGNLVNEIPTRVAFKATGIDGLGLAIKGNIVDNESNEVAKLSTLHAGMGSFLMTPVAGKTYNARVTFEDGSIKTVPLPIAVDNGYVLSIYQPNRDSILLRVHASKKMLGTTINLIAHTSGELMFAAAVKMDNPIASIWLQKKSFPTGIAQFTLFSASGEPLNERIAFIRSSDIMHLEIKTDKTNYNSKEKVNVRLSCKNGKGNPSAGNFSVSVIDESKVPFDENKESTIFSNLLLKSDLKGYVEEPNYYFAQQSEEVDKALDNLMLTQGYRRFAWKALTDVSGSKPQFPTENLGTVISGRVVTLNNNPKPVAGANISMVALRANAVKSTTTGTDGRFRFDPFFLTDSIKLSLQARTAKGSDKVALILDSISDIKVNTNPNLADVSLNVHSSLKQFLEAGKKEDETYEKMGLLDRVHRLKEVKIRARKNEQKEPVAMQGILQVPEQSVDKVYRIPHPELCANLGTCLQGALPRIRFVPQIIGYNHIKVPFTNYPRYLDQGKLVPVNVIVDGILISDSIEVGDIFDNNALQATDIIKIEVVDANLAQKAVLGGPSILIFTNRGKVRKIYNPSMTNITPKGYNKVREFYLPRYDRVYGASSQPDLRTTVYWNPYLKTDSTGNTTFDFFNADGPGTYRLIVEGVNAEGQLGRSIGIYKIE</sequence>
<gene>
    <name evidence="2" type="ORF">ACFS5N_13500</name>
</gene>
<feature type="chain" id="PRO_5045694592" evidence="1">
    <location>
        <begin position="22"/>
        <end position="922"/>
    </location>
</feature>
<organism evidence="2 3">
    <name type="scientific">Mucilaginibacter ximonensis</name>
    <dbReference type="NCBI Taxonomy" id="538021"/>
    <lineage>
        <taxon>Bacteria</taxon>
        <taxon>Pseudomonadati</taxon>
        <taxon>Bacteroidota</taxon>
        <taxon>Sphingobacteriia</taxon>
        <taxon>Sphingobacteriales</taxon>
        <taxon>Sphingobacteriaceae</taxon>
        <taxon>Mucilaginibacter</taxon>
    </lineage>
</organism>
<name>A0ABW5YDM4_9SPHI</name>
<proteinExistence type="predicted"/>
<feature type="signal peptide" evidence="1">
    <location>
        <begin position="1"/>
        <end position="21"/>
    </location>
</feature>
<keyword evidence="3" id="KW-1185">Reference proteome</keyword>
<dbReference type="RefSeq" id="WP_377186339.1">
    <property type="nucleotide sequence ID" value="NZ_JBHUPD010000002.1"/>
</dbReference>